<evidence type="ECO:0000256" key="1">
    <source>
        <dbReference type="ARBA" id="ARBA00000451"/>
    </source>
</evidence>
<dbReference type="GO" id="GO:0006508">
    <property type="term" value="P:proteolysis"/>
    <property type="evidence" value="ECO:0007669"/>
    <property type="project" value="InterPro"/>
</dbReference>
<evidence type="ECO:0000313" key="8">
    <source>
        <dbReference type="Proteomes" id="UP000604825"/>
    </source>
</evidence>
<name>A0A811PNN2_9POAL</name>
<dbReference type="PANTHER" id="PTHR12792:SF0">
    <property type="entry name" value="SEPARIN"/>
    <property type="match status" value="1"/>
</dbReference>
<dbReference type="Proteomes" id="UP000604825">
    <property type="component" value="Unassembled WGS sequence"/>
</dbReference>
<feature type="region of interest" description="Disordered" evidence="5">
    <location>
        <begin position="36"/>
        <end position="62"/>
    </location>
</feature>
<dbReference type="PANTHER" id="PTHR12792">
    <property type="entry name" value="EXTRA SPINDLE POLES 1-RELATED"/>
    <property type="match status" value="1"/>
</dbReference>
<evidence type="ECO:0000313" key="7">
    <source>
        <dbReference type="EMBL" id="CAD6249336.1"/>
    </source>
</evidence>
<dbReference type="GO" id="GO:0005634">
    <property type="term" value="C:nucleus"/>
    <property type="evidence" value="ECO:0007669"/>
    <property type="project" value="InterPro"/>
</dbReference>
<evidence type="ECO:0000256" key="5">
    <source>
        <dbReference type="SAM" id="MobiDB-lite"/>
    </source>
</evidence>
<proteinExistence type="predicted"/>
<dbReference type="EC" id="3.4.22.49" evidence="2"/>
<dbReference type="GO" id="GO:0072686">
    <property type="term" value="C:mitotic spindle"/>
    <property type="evidence" value="ECO:0007669"/>
    <property type="project" value="TreeGrafter"/>
</dbReference>
<accession>A0A811PNN2</accession>
<feature type="region of interest" description="Disordered" evidence="5">
    <location>
        <begin position="1237"/>
        <end position="1261"/>
    </location>
</feature>
<dbReference type="GO" id="GO:0051307">
    <property type="term" value="P:meiotic chromosome separation"/>
    <property type="evidence" value="ECO:0007669"/>
    <property type="project" value="TreeGrafter"/>
</dbReference>
<dbReference type="EMBL" id="CAJGYO010000008">
    <property type="protein sequence ID" value="CAD6249336.1"/>
    <property type="molecule type" value="Genomic_DNA"/>
</dbReference>
<dbReference type="InterPro" id="IPR030397">
    <property type="entry name" value="SEPARIN_core_dom"/>
</dbReference>
<evidence type="ECO:0000259" key="6">
    <source>
        <dbReference type="PROSITE" id="PS51700"/>
    </source>
</evidence>
<dbReference type="GO" id="GO:0004197">
    <property type="term" value="F:cysteine-type endopeptidase activity"/>
    <property type="evidence" value="ECO:0007669"/>
    <property type="project" value="InterPro"/>
</dbReference>
<protein>
    <recommendedName>
        <fullName evidence="2">separase</fullName>
        <ecNumber evidence="2">3.4.22.49</ecNumber>
    </recommendedName>
</protein>
<reference evidence="7" key="1">
    <citation type="submission" date="2020-10" db="EMBL/GenBank/DDBJ databases">
        <authorList>
            <person name="Han B."/>
            <person name="Lu T."/>
            <person name="Zhao Q."/>
            <person name="Huang X."/>
            <person name="Zhao Y."/>
        </authorList>
    </citation>
    <scope>NUCLEOTIDE SEQUENCE</scope>
</reference>
<feature type="region of interest" description="Disordered" evidence="5">
    <location>
        <begin position="2058"/>
        <end position="2077"/>
    </location>
</feature>
<keyword evidence="4" id="KW-0159">Chromosome partition</keyword>
<dbReference type="Pfam" id="PF03568">
    <property type="entry name" value="Separin_C"/>
    <property type="match status" value="1"/>
</dbReference>
<dbReference type="OrthoDB" id="692727at2759"/>
<evidence type="ECO:0000256" key="2">
    <source>
        <dbReference type="ARBA" id="ARBA00012489"/>
    </source>
</evidence>
<comment type="catalytic activity">
    <reaction evidence="1">
        <text>All bonds known to be hydrolyzed by this endopeptidase have arginine in P1 and an acidic residue in P4. P6 is often occupied by an acidic residue or by a hydroxy-amino-acid residue, the phosphorylation of which enhances cleavage.</text>
        <dbReference type="EC" id="3.4.22.49"/>
    </reaction>
</comment>
<evidence type="ECO:0000256" key="3">
    <source>
        <dbReference type="ARBA" id="ARBA00022801"/>
    </source>
</evidence>
<dbReference type="GO" id="GO:0005737">
    <property type="term" value="C:cytoplasm"/>
    <property type="evidence" value="ECO:0007669"/>
    <property type="project" value="TreeGrafter"/>
</dbReference>
<feature type="domain" description="Peptidase C50" evidence="6">
    <location>
        <begin position="1897"/>
        <end position="1991"/>
    </location>
</feature>
<dbReference type="Pfam" id="PF25110">
    <property type="entry name" value="TPR_ESP1"/>
    <property type="match status" value="1"/>
</dbReference>
<organism evidence="7 8">
    <name type="scientific">Miscanthus lutarioriparius</name>
    <dbReference type="NCBI Taxonomy" id="422564"/>
    <lineage>
        <taxon>Eukaryota</taxon>
        <taxon>Viridiplantae</taxon>
        <taxon>Streptophyta</taxon>
        <taxon>Embryophyta</taxon>
        <taxon>Tracheophyta</taxon>
        <taxon>Spermatophyta</taxon>
        <taxon>Magnoliopsida</taxon>
        <taxon>Liliopsida</taxon>
        <taxon>Poales</taxon>
        <taxon>Poaceae</taxon>
        <taxon>PACMAD clade</taxon>
        <taxon>Panicoideae</taxon>
        <taxon>Andropogonodae</taxon>
        <taxon>Andropogoneae</taxon>
        <taxon>Saccharinae</taxon>
        <taxon>Miscanthus</taxon>
    </lineage>
</organism>
<dbReference type="PROSITE" id="PS51700">
    <property type="entry name" value="SEPARIN"/>
    <property type="match status" value="1"/>
</dbReference>
<dbReference type="InterPro" id="IPR005314">
    <property type="entry name" value="Peptidase_C50"/>
</dbReference>
<dbReference type="InterPro" id="IPR056933">
    <property type="entry name" value="TPR_ESP1"/>
</dbReference>
<gene>
    <name evidence="7" type="ORF">NCGR_LOCUS33168</name>
</gene>
<keyword evidence="8" id="KW-1185">Reference proteome</keyword>
<keyword evidence="3" id="KW-0378">Hydrolase</keyword>
<evidence type="ECO:0000256" key="4">
    <source>
        <dbReference type="ARBA" id="ARBA00022829"/>
    </source>
</evidence>
<sequence>MEAAAADLVAALSSPSSYAGLHSRFAAYLQPFTPYLSSSNPNPKPPQKRATKNKQPPPPDAATLRPLAKRFLPFLSRALHLLPPLVRASPGSGDKSGEAADELFEIYGLLLDCLQAISPCLAGKPYSMLLHRGRFVCCLESRGHLARADAEAAATLDALRSALSPPTTSTKSRRGAASVDSVLLPDPGSAGEAGTDPEVTILAVELTSCLANCSSKGKVKEPAPYERLISLFKQLKPWLRILTNEARRKYLPLLVNGMSRCTFFLVSESSFFSSDLVHGFCRHTVQECVKEGMIEHFPAIARKICSSVDLSWGGSTQLLLYILETVTDSVVYVKDDLPKSVNELPVFVAYFCRFVLSAKRDLSVGASELLYKQSGYFSEVSSPTASMLRLYATGLYLSAQQAESEIPPYLSVAIPKDQKYIHALEKALGTLARWPHDNTSLVTYLDSLEFISKVLSQQVDTLWKNFSEGKPTHYSGNMNYFLTALHQFVDSSFAYFSCMQMSQGDNERRHEQHGTLPTVLVSAIKFSFVTKKDVQKSLGFVVRAISSKWLAPEELKFLIPSLSNIGVTLHNTEHVKEAPKALELCCQTIWAHVRLSYCRLSSRPKGNNILMDIILDAFARIAKMVDTLRRCGTEIETTLGIVVKSLSELLSDCDNSEYFKGSFILIKAWVKAVHKEFGDNKVDGAPLLYPSLLKNRSPWTIKLIGLIVEQELLAYGLTEAQSTEFCSKMQIRIIDVLLHKIYCSKEHFLDRSRVLLRKAGALRASGVENIKSCLESLHDAISLLQKISGDSSDANTTANNQLAIAYCLYAHCAQEDNPGGEVIFDNAEKALKLWLKMGTFDHSSPDMVLQHPSQTIVPLICFLVDLLSMKGCFELQFKLCKVMIMIWKQEKLPLEKLLSLLRMLPSNLFIPQSCKHPFGKQLSFDDVSKAASSLVSEVTPNDQSIFLASCLYYDLSERLFSRGQLFQAISYGKEALNLRKKLLKKKFKLKSGISGNMESQPCGQDFSLEVRGPTVVEIWPDSSRSSSVRDSFLTPWSVLRYYLESTLQVAMMYELIGDGVEAEALLRIGREISNFHGFSVFCIVFTSFLGQLYRKRQLWDEAKSELNHARDLLVKNDATISCKVCKLTLGISVDMQVGDLSWSLFEIFFQKQSTADLSNALGMYRCAIEKLNSIDLEYFNGSNDRHKTGCLVCSKDCRIPIKHEAYTCRKEPATSKDGLLSPCSVCTAIQVRRKRSGNAEAGPPLDAKVKRPSRNSPHLANEQNVETVAKIRTRSSKRNAHMKSEKVLTELNSKNNISGSDELAADILVCGEAECFPDGIDHSNDDLCNMFGCWSCLLVKSLNSECIQNILQLRLDCVRRRYLVSLLLKKARALGSHSNGDHEVHSVYWKCISLLFFRSLPQDCYGPCLIGLIMDRSIIGDFLPLECAEILWSMSFFLLKSSLSEQPRDICCIFSSVKMADVVPWLLKAFVLSRESPSLVQEVCKLLACIFLLSTTDSSIQLPLGSHKESLSLNHWAAYFHQVSVGTYLNCHYIPNLQASSVEKGTHEDFRNETDDDVSEFLRLSSRDIIHIEKHMTEFFQKLPDVPVLCISMLGGDYVKALLKFHCHPPFFPAWMLLSRFDSTSEPTTLLLPVDAISEMQFEDSCIKDLGNPTRVLDKKWQCPWGYGITDDVAPIFRNILEENFMSLSSTTLTINDVNADHVRWWSHRMKLNNYLANTLKDIEDSWFGPWKCLLLGHRLSDEHIEAALSSIITDLYTKFKFEANPVLIRTILGGAVSVDEVQECFLQLILYKGYFGRGGCCGKDGLRAFSSCQMDDGAMDTLKCSITDAVYEFPQPADRGPVILVLDVNVQMLPWENLPVLRNQEIYRMPSMGSIFLALSRINNDYKDPPFPVIDPLNTYYLLNPSGDLSSTQEEFVRLFRNYEWKGLAGNSPKADELVLALTNHDLFLYFGHGSGTQYISSKEIEKIDNCAAALLMGCSSGTLHCKGSYAPRGVPLSYLFAGSPAIIANLWDVSDKDIDRFSKALLNSWLHDSSLDGNNCSKCCQLTKEFESMSIASEEKGRARRRGTRGNKQQQIRDSTKCCSCRQRRIASYLSEARRACKLPLLIGASPVCYGMPTIIKKKVMTDSATR</sequence>
<comment type="caution">
    <text evidence="7">The sequence shown here is derived from an EMBL/GenBank/DDBJ whole genome shotgun (WGS) entry which is preliminary data.</text>
</comment>